<evidence type="ECO:0000256" key="5">
    <source>
        <dbReference type="ARBA" id="ARBA00022573"/>
    </source>
</evidence>
<organism evidence="10 11">
    <name type="scientific">Alkalimonas delamerensis</name>
    <dbReference type="NCBI Taxonomy" id="265981"/>
    <lineage>
        <taxon>Bacteria</taxon>
        <taxon>Pseudomonadati</taxon>
        <taxon>Pseudomonadota</taxon>
        <taxon>Gammaproteobacteria</taxon>
        <taxon>Alkalimonas</taxon>
    </lineage>
</organism>
<accession>A0ABT9GSB1</accession>
<dbReference type="InterPro" id="IPR004485">
    <property type="entry name" value="Cobalamin_biosynth_CobD/CbiB"/>
</dbReference>
<keyword evidence="7 9" id="KW-1133">Transmembrane helix</keyword>
<evidence type="ECO:0000256" key="4">
    <source>
        <dbReference type="ARBA" id="ARBA00022475"/>
    </source>
</evidence>
<keyword evidence="8 9" id="KW-0472">Membrane</keyword>
<keyword evidence="11" id="KW-1185">Reference proteome</keyword>
<dbReference type="RefSeq" id="WP_305945906.1">
    <property type="nucleotide sequence ID" value="NZ_JAUZVY010000005.1"/>
</dbReference>
<feature type="transmembrane region" description="Helical" evidence="9">
    <location>
        <begin position="299"/>
        <end position="317"/>
    </location>
</feature>
<proteinExistence type="inferred from homology"/>
<keyword evidence="4" id="KW-1003">Cell membrane</keyword>
<gene>
    <name evidence="10" type="ORF">Q3O59_12595</name>
</gene>
<evidence type="ECO:0000256" key="9">
    <source>
        <dbReference type="SAM" id="Phobius"/>
    </source>
</evidence>
<comment type="similarity">
    <text evidence="3">Belongs to the CobD/CbiB family.</text>
</comment>
<sequence length="320" mass="36507">MPWAELLQSSPILLWLLLLLAAWLPLPASYHPLTFYRFFAQRLAYKVNPDPTRPVNQLRLSGGLALLLATLPFLALLYTANWLMDWPELYQLLLLYLCLDFAPLRQRAQRLQQALAGQQLSLARDLASQLLLRQTHSLSAMGLSKAGIESLWLQFARIWLTTLFWYLLAGIWLALAVRLILLLQQSWNPKLSHNRHFGAPVALLASWLCWPGYVLCFVLVCIRLRCRASYRLLRQAPRQYFNWAQSACLSAACASLRCRLGGPAIYEGSIKTNRDRLGLEYAEPDHRHLQQALKAQQQLLQLVLLLSGLAALGWVLLNFL</sequence>
<comment type="subcellular location">
    <subcellularLocation>
        <location evidence="1">Cell membrane</location>
        <topology evidence="1">Multi-pass membrane protein</topology>
    </subcellularLocation>
</comment>
<evidence type="ECO:0000256" key="2">
    <source>
        <dbReference type="ARBA" id="ARBA00004953"/>
    </source>
</evidence>
<evidence type="ECO:0000313" key="10">
    <source>
        <dbReference type="EMBL" id="MDP4529859.1"/>
    </source>
</evidence>
<comment type="pathway">
    <text evidence="2">Cofactor biosynthesis; adenosylcobalamin biosynthesis.</text>
</comment>
<dbReference type="EMBL" id="JAUZVY010000005">
    <property type="protein sequence ID" value="MDP4529859.1"/>
    <property type="molecule type" value="Genomic_DNA"/>
</dbReference>
<evidence type="ECO:0000256" key="8">
    <source>
        <dbReference type="ARBA" id="ARBA00023136"/>
    </source>
</evidence>
<feature type="transmembrane region" description="Helical" evidence="9">
    <location>
        <begin position="201"/>
        <end position="224"/>
    </location>
</feature>
<evidence type="ECO:0000256" key="6">
    <source>
        <dbReference type="ARBA" id="ARBA00022692"/>
    </source>
</evidence>
<evidence type="ECO:0000256" key="7">
    <source>
        <dbReference type="ARBA" id="ARBA00022989"/>
    </source>
</evidence>
<name>A0ABT9GSB1_9GAMM</name>
<comment type="caution">
    <text evidence="10">The sequence shown here is derived from an EMBL/GenBank/DDBJ whole genome shotgun (WGS) entry which is preliminary data.</text>
</comment>
<protein>
    <submittedName>
        <fullName evidence="10">Cobalamin biosynthesis protein</fullName>
    </submittedName>
</protein>
<dbReference type="Proteomes" id="UP001236258">
    <property type="component" value="Unassembled WGS sequence"/>
</dbReference>
<keyword evidence="5" id="KW-0169">Cobalamin biosynthesis</keyword>
<feature type="transmembrane region" description="Helical" evidence="9">
    <location>
        <begin position="158"/>
        <end position="181"/>
    </location>
</feature>
<dbReference type="PANTHER" id="PTHR34308:SF1">
    <property type="entry name" value="COBALAMIN BIOSYNTHESIS PROTEIN CBIB"/>
    <property type="match status" value="1"/>
</dbReference>
<dbReference type="Pfam" id="PF03186">
    <property type="entry name" value="CobD_Cbib"/>
    <property type="match status" value="1"/>
</dbReference>
<feature type="transmembrane region" description="Helical" evidence="9">
    <location>
        <begin position="60"/>
        <end position="83"/>
    </location>
</feature>
<evidence type="ECO:0000256" key="1">
    <source>
        <dbReference type="ARBA" id="ARBA00004651"/>
    </source>
</evidence>
<feature type="transmembrane region" description="Helical" evidence="9">
    <location>
        <begin position="12"/>
        <end position="39"/>
    </location>
</feature>
<evidence type="ECO:0000256" key="3">
    <source>
        <dbReference type="ARBA" id="ARBA00006263"/>
    </source>
</evidence>
<dbReference type="PANTHER" id="PTHR34308">
    <property type="entry name" value="COBALAMIN BIOSYNTHESIS PROTEIN CBIB"/>
    <property type="match status" value="1"/>
</dbReference>
<reference evidence="10 11" key="1">
    <citation type="submission" date="2023-08" db="EMBL/GenBank/DDBJ databases">
        <authorList>
            <person name="Joshi A."/>
            <person name="Thite S."/>
        </authorList>
    </citation>
    <scope>NUCLEOTIDE SEQUENCE [LARGE SCALE GENOMIC DNA]</scope>
    <source>
        <strain evidence="10 11">1E1</strain>
    </source>
</reference>
<evidence type="ECO:0000313" key="11">
    <source>
        <dbReference type="Proteomes" id="UP001236258"/>
    </source>
</evidence>
<keyword evidence="6 9" id="KW-0812">Transmembrane</keyword>